<dbReference type="InterPro" id="IPR005107">
    <property type="entry name" value="CO_DH_flav_C"/>
</dbReference>
<dbReference type="PANTHER" id="PTHR42659">
    <property type="entry name" value="XANTHINE DEHYDROGENASE SUBUNIT C-RELATED"/>
    <property type="match status" value="1"/>
</dbReference>
<dbReference type="InterPro" id="IPR016169">
    <property type="entry name" value="FAD-bd_PCMH_sub2"/>
</dbReference>
<dbReference type="InterPro" id="IPR002346">
    <property type="entry name" value="Mopterin_DH_FAD-bd"/>
</dbReference>
<dbReference type="Gene3D" id="3.30.465.10">
    <property type="match status" value="1"/>
</dbReference>
<keyword evidence="2" id="KW-0274">FAD</keyword>
<protein>
    <submittedName>
        <fullName evidence="5">Molybdopterin dehydrogenase</fullName>
    </submittedName>
</protein>
<dbReference type="AlphaFoldDB" id="A0A0R3KJ39"/>
<dbReference type="FunFam" id="3.30.465.10:FF:000017">
    <property type="entry name" value="Xanthine dehydrogenase, FAD binding subunit"/>
    <property type="match status" value="1"/>
</dbReference>
<reference evidence="5 6" key="1">
    <citation type="submission" date="2014-03" db="EMBL/GenBank/DDBJ databases">
        <title>Bradyrhizobium valentinum sp. nov., isolated from effective nodules of Lupinus mariae-josephae, a lupine endemic of basic-lime soils in Eastern Spain.</title>
        <authorList>
            <person name="Duran D."/>
            <person name="Rey L."/>
            <person name="Navarro A."/>
            <person name="Busquets A."/>
            <person name="Imperial J."/>
            <person name="Ruiz-Argueso T."/>
        </authorList>
    </citation>
    <scope>NUCLEOTIDE SEQUENCE [LARGE SCALE GENOMIC DNA]</scope>
    <source>
        <strain evidence="5 6">PAC68</strain>
    </source>
</reference>
<dbReference type="PANTHER" id="PTHR42659:SF2">
    <property type="entry name" value="XANTHINE DEHYDROGENASE SUBUNIT C-RELATED"/>
    <property type="match status" value="1"/>
</dbReference>
<accession>A0A0R3KJ39</accession>
<dbReference type="SUPFAM" id="SSF55447">
    <property type="entry name" value="CO dehydrogenase flavoprotein C-terminal domain-like"/>
    <property type="match status" value="1"/>
</dbReference>
<dbReference type="InterPro" id="IPR016166">
    <property type="entry name" value="FAD-bd_PCMH"/>
</dbReference>
<dbReference type="OrthoDB" id="9793944at2"/>
<dbReference type="GO" id="GO:0071949">
    <property type="term" value="F:FAD binding"/>
    <property type="evidence" value="ECO:0007669"/>
    <property type="project" value="InterPro"/>
</dbReference>
<dbReference type="Pfam" id="PF00941">
    <property type="entry name" value="FAD_binding_5"/>
    <property type="match status" value="1"/>
</dbReference>
<keyword evidence="3" id="KW-0560">Oxidoreductase</keyword>
<keyword evidence="6" id="KW-1185">Reference proteome</keyword>
<evidence type="ECO:0000259" key="4">
    <source>
        <dbReference type="PROSITE" id="PS51387"/>
    </source>
</evidence>
<dbReference type="STRING" id="280332.CQ12_04540"/>
<organism evidence="5 6">
    <name type="scientific">Bradyrhizobium jicamae</name>
    <dbReference type="NCBI Taxonomy" id="280332"/>
    <lineage>
        <taxon>Bacteria</taxon>
        <taxon>Pseudomonadati</taxon>
        <taxon>Pseudomonadota</taxon>
        <taxon>Alphaproteobacteria</taxon>
        <taxon>Hyphomicrobiales</taxon>
        <taxon>Nitrobacteraceae</taxon>
        <taxon>Bradyrhizobium</taxon>
    </lineage>
</organism>
<dbReference type="GO" id="GO:0016491">
    <property type="term" value="F:oxidoreductase activity"/>
    <property type="evidence" value="ECO:0007669"/>
    <property type="project" value="UniProtKB-KW"/>
</dbReference>
<evidence type="ECO:0000256" key="3">
    <source>
        <dbReference type="ARBA" id="ARBA00023002"/>
    </source>
</evidence>
<gene>
    <name evidence="5" type="ORF">CQ12_04540</name>
</gene>
<dbReference type="Gene3D" id="3.30.43.10">
    <property type="entry name" value="Uridine Diphospho-n-acetylenolpyruvylglucosamine Reductase, domain 2"/>
    <property type="match status" value="1"/>
</dbReference>
<evidence type="ECO:0000256" key="2">
    <source>
        <dbReference type="ARBA" id="ARBA00022827"/>
    </source>
</evidence>
<evidence type="ECO:0000256" key="1">
    <source>
        <dbReference type="ARBA" id="ARBA00022630"/>
    </source>
</evidence>
<sequence length="293" mass="31135">MKASAFDYARATSVAHALELLTAHGERAKVLAGGQSLLPAMNLRLMAPEFIVDIGELAELRGVTVKGDVLTIGALTRHADLLKSPEIAAHAPLLRDAVAHVAHPAIRNRGTIGGSLAQADPASELPACMLALDATIIARGPRGERRIAADEFFAGIYETALAPQELLIAVELPVQPKDSTHYFHEFARRHGDYAIVGLAAQALVRDGRFADLRLGFFAVGDRPLLARSAGELIDVAVTPAVLAEASSALDEELSPLEDQQATPAMRRHLAKVLLMRCVSSLLSRPDLCTGVSA</sequence>
<dbReference type="Pfam" id="PF03450">
    <property type="entry name" value="CO_deh_flav_C"/>
    <property type="match status" value="1"/>
</dbReference>
<comment type="caution">
    <text evidence="5">The sequence shown here is derived from an EMBL/GenBank/DDBJ whole genome shotgun (WGS) entry which is preliminary data.</text>
</comment>
<dbReference type="InterPro" id="IPR036683">
    <property type="entry name" value="CO_DH_flav_C_dom_sf"/>
</dbReference>
<dbReference type="Gene3D" id="3.30.390.50">
    <property type="entry name" value="CO dehydrogenase flavoprotein, C-terminal domain"/>
    <property type="match status" value="1"/>
</dbReference>
<feature type="domain" description="FAD-binding PCMH-type" evidence="4">
    <location>
        <begin position="1"/>
        <end position="177"/>
    </location>
</feature>
<dbReference type="InterPro" id="IPR051312">
    <property type="entry name" value="Diverse_Substr_Oxidored"/>
</dbReference>
<dbReference type="SUPFAM" id="SSF56176">
    <property type="entry name" value="FAD-binding/transporter-associated domain-like"/>
    <property type="match status" value="1"/>
</dbReference>
<dbReference type="InterPro" id="IPR036318">
    <property type="entry name" value="FAD-bd_PCMH-like_sf"/>
</dbReference>
<dbReference type="SMART" id="SM01092">
    <property type="entry name" value="CO_deh_flav_C"/>
    <property type="match status" value="1"/>
</dbReference>
<dbReference type="Proteomes" id="UP000050863">
    <property type="component" value="Unassembled WGS sequence"/>
</dbReference>
<name>A0A0R3KJ39_9BRAD</name>
<dbReference type="RefSeq" id="WP_057840266.1">
    <property type="nucleotide sequence ID" value="NZ_LLXZ01000215.1"/>
</dbReference>
<dbReference type="PROSITE" id="PS51387">
    <property type="entry name" value="FAD_PCMH"/>
    <property type="match status" value="1"/>
</dbReference>
<dbReference type="InterPro" id="IPR016167">
    <property type="entry name" value="FAD-bd_PCMH_sub1"/>
</dbReference>
<evidence type="ECO:0000313" key="6">
    <source>
        <dbReference type="Proteomes" id="UP000050863"/>
    </source>
</evidence>
<proteinExistence type="predicted"/>
<evidence type="ECO:0000313" key="5">
    <source>
        <dbReference type="EMBL" id="KRQ94861.1"/>
    </source>
</evidence>
<keyword evidence="1" id="KW-0285">Flavoprotein</keyword>
<dbReference type="EMBL" id="LLXZ01000215">
    <property type="protein sequence ID" value="KRQ94861.1"/>
    <property type="molecule type" value="Genomic_DNA"/>
</dbReference>